<accession>A0AC60PW14</accession>
<dbReference type="EMBL" id="JABSTQ010009838">
    <property type="protein sequence ID" value="KAG0425476.1"/>
    <property type="molecule type" value="Genomic_DNA"/>
</dbReference>
<sequence>MTYDYKTASVGQSCYSTKLNTDVPGASSDHKVHSYEDDAAYIPGFRQPTQLQIVGRVSRAPARRGAQFVHFPENRREQRSTIQLFFERYGFPSVVGLINGTHIRIKNPGRPMQAFYICWKVFHALNVQEEKKILTLKIEENLTYPEARKRFSFLQGGTYAEAAARAAAPPLKATVGTQYSLRDLECSPSPPITSEASVGSQTSAGPPKVPRAKTVPHRPGPKPRVVLDATPTQSSAGPTPPLHSGRRRPWRCLPIRQNHLHLPRE</sequence>
<comment type="caution">
    <text evidence="1">The sequence shown here is derived from an EMBL/GenBank/DDBJ whole genome shotgun (WGS) entry which is preliminary data.</text>
</comment>
<reference evidence="1 2" key="1">
    <citation type="journal article" date="2020" name="Cell">
        <title>Large-Scale Comparative Analyses of Tick Genomes Elucidate Their Genetic Diversity and Vector Capacities.</title>
        <authorList>
            <consortium name="Tick Genome and Microbiome Consortium (TIGMIC)"/>
            <person name="Jia N."/>
            <person name="Wang J."/>
            <person name="Shi W."/>
            <person name="Du L."/>
            <person name="Sun Y."/>
            <person name="Zhan W."/>
            <person name="Jiang J.F."/>
            <person name="Wang Q."/>
            <person name="Zhang B."/>
            <person name="Ji P."/>
            <person name="Bell-Sakyi L."/>
            <person name="Cui X.M."/>
            <person name="Yuan T.T."/>
            <person name="Jiang B.G."/>
            <person name="Yang W.F."/>
            <person name="Lam T.T."/>
            <person name="Chang Q.C."/>
            <person name="Ding S.J."/>
            <person name="Wang X.J."/>
            <person name="Zhu J.G."/>
            <person name="Ruan X.D."/>
            <person name="Zhao L."/>
            <person name="Wei J.T."/>
            <person name="Ye R.Z."/>
            <person name="Que T.C."/>
            <person name="Du C.H."/>
            <person name="Zhou Y.H."/>
            <person name="Cheng J.X."/>
            <person name="Dai P.F."/>
            <person name="Guo W.B."/>
            <person name="Han X.H."/>
            <person name="Huang E.J."/>
            <person name="Li L.F."/>
            <person name="Wei W."/>
            <person name="Gao Y.C."/>
            <person name="Liu J.Z."/>
            <person name="Shao H.Z."/>
            <person name="Wang X."/>
            <person name="Wang C.C."/>
            <person name="Yang T.C."/>
            <person name="Huo Q.B."/>
            <person name="Li W."/>
            <person name="Chen H.Y."/>
            <person name="Chen S.E."/>
            <person name="Zhou L.G."/>
            <person name="Ni X.B."/>
            <person name="Tian J.H."/>
            <person name="Sheng Y."/>
            <person name="Liu T."/>
            <person name="Pan Y.S."/>
            <person name="Xia L.Y."/>
            <person name="Li J."/>
            <person name="Zhao F."/>
            <person name="Cao W.C."/>
        </authorList>
    </citation>
    <scope>NUCLEOTIDE SEQUENCE [LARGE SCALE GENOMIC DNA]</scope>
    <source>
        <strain evidence="1">Iper-2018</strain>
    </source>
</reference>
<feature type="non-terminal residue" evidence="1">
    <location>
        <position position="265"/>
    </location>
</feature>
<dbReference type="Proteomes" id="UP000805193">
    <property type="component" value="Unassembled WGS sequence"/>
</dbReference>
<proteinExistence type="predicted"/>
<protein>
    <submittedName>
        <fullName evidence="1">Uncharacterized protein</fullName>
    </submittedName>
</protein>
<name>A0AC60PW14_IXOPE</name>
<keyword evidence="2" id="KW-1185">Reference proteome</keyword>
<organism evidence="1 2">
    <name type="scientific">Ixodes persulcatus</name>
    <name type="common">Taiga tick</name>
    <dbReference type="NCBI Taxonomy" id="34615"/>
    <lineage>
        <taxon>Eukaryota</taxon>
        <taxon>Metazoa</taxon>
        <taxon>Ecdysozoa</taxon>
        <taxon>Arthropoda</taxon>
        <taxon>Chelicerata</taxon>
        <taxon>Arachnida</taxon>
        <taxon>Acari</taxon>
        <taxon>Parasitiformes</taxon>
        <taxon>Ixodida</taxon>
        <taxon>Ixodoidea</taxon>
        <taxon>Ixodidae</taxon>
        <taxon>Ixodinae</taxon>
        <taxon>Ixodes</taxon>
    </lineage>
</organism>
<evidence type="ECO:0000313" key="2">
    <source>
        <dbReference type="Proteomes" id="UP000805193"/>
    </source>
</evidence>
<gene>
    <name evidence="1" type="ORF">HPB47_027357</name>
</gene>
<evidence type="ECO:0000313" key="1">
    <source>
        <dbReference type="EMBL" id="KAG0425476.1"/>
    </source>
</evidence>